<dbReference type="InterPro" id="IPR005119">
    <property type="entry name" value="LysR_subst-bd"/>
</dbReference>
<comment type="similarity">
    <text evidence="1">Belongs to the LysR transcriptional regulatory family.</text>
</comment>
<dbReference type="Proteomes" id="UP000567186">
    <property type="component" value="Unassembled WGS sequence"/>
</dbReference>
<organism evidence="6 7">
    <name type="scientific">Marinobacter orientalis</name>
    <dbReference type="NCBI Taxonomy" id="1928859"/>
    <lineage>
        <taxon>Bacteria</taxon>
        <taxon>Pseudomonadati</taxon>
        <taxon>Pseudomonadota</taxon>
        <taxon>Gammaproteobacteria</taxon>
        <taxon>Pseudomonadales</taxon>
        <taxon>Marinobacteraceae</taxon>
        <taxon>Marinobacter</taxon>
    </lineage>
</organism>
<feature type="domain" description="HTH lysR-type" evidence="5">
    <location>
        <begin position="1"/>
        <end position="32"/>
    </location>
</feature>
<dbReference type="EMBL" id="JABCKY010000004">
    <property type="protein sequence ID" value="NMT64368.1"/>
    <property type="molecule type" value="Genomic_DNA"/>
</dbReference>
<dbReference type="InterPro" id="IPR000847">
    <property type="entry name" value="LysR_HTH_N"/>
</dbReference>
<protein>
    <submittedName>
        <fullName evidence="6">LysR family transcriptional regulator</fullName>
    </submittedName>
</protein>
<keyword evidence="7" id="KW-1185">Reference proteome</keyword>
<dbReference type="Pfam" id="PF03466">
    <property type="entry name" value="LysR_substrate"/>
    <property type="match status" value="1"/>
</dbReference>
<dbReference type="Gene3D" id="3.40.190.10">
    <property type="entry name" value="Periplasmic binding protein-like II"/>
    <property type="match status" value="2"/>
</dbReference>
<comment type="caution">
    <text evidence="6">The sequence shown here is derived from an EMBL/GenBank/DDBJ whole genome shotgun (WGS) entry which is preliminary data.</text>
</comment>
<dbReference type="SUPFAM" id="SSF46785">
    <property type="entry name" value="Winged helix' DNA-binding domain"/>
    <property type="match status" value="1"/>
</dbReference>
<dbReference type="AlphaFoldDB" id="A0A7Y0RDR6"/>
<proteinExistence type="inferred from homology"/>
<dbReference type="OrthoDB" id="8893795at2"/>
<evidence type="ECO:0000256" key="2">
    <source>
        <dbReference type="ARBA" id="ARBA00023015"/>
    </source>
</evidence>
<evidence type="ECO:0000313" key="7">
    <source>
        <dbReference type="Proteomes" id="UP000567186"/>
    </source>
</evidence>
<dbReference type="PANTHER" id="PTHR30118">
    <property type="entry name" value="HTH-TYPE TRANSCRIPTIONAL REGULATOR LEUO-RELATED"/>
    <property type="match status" value="1"/>
</dbReference>
<dbReference type="PANTHER" id="PTHR30118:SF15">
    <property type="entry name" value="TRANSCRIPTIONAL REGULATORY PROTEIN"/>
    <property type="match status" value="1"/>
</dbReference>
<dbReference type="Gene3D" id="1.10.10.10">
    <property type="entry name" value="Winged helix-like DNA-binding domain superfamily/Winged helix DNA-binding domain"/>
    <property type="match status" value="1"/>
</dbReference>
<evidence type="ECO:0000256" key="1">
    <source>
        <dbReference type="ARBA" id="ARBA00009437"/>
    </source>
</evidence>
<dbReference type="InterPro" id="IPR050389">
    <property type="entry name" value="LysR-type_TF"/>
</dbReference>
<dbReference type="SUPFAM" id="SSF53850">
    <property type="entry name" value="Periplasmic binding protein-like II"/>
    <property type="match status" value="1"/>
</dbReference>
<gene>
    <name evidence="6" type="ORF">HIU99_12280</name>
</gene>
<keyword evidence="3" id="KW-0238">DNA-binding</keyword>
<evidence type="ECO:0000259" key="5">
    <source>
        <dbReference type="PROSITE" id="PS50931"/>
    </source>
</evidence>
<dbReference type="PROSITE" id="PS50931">
    <property type="entry name" value="HTH_LYSR"/>
    <property type="match status" value="1"/>
</dbReference>
<dbReference type="InterPro" id="IPR037402">
    <property type="entry name" value="YidZ_PBP2"/>
</dbReference>
<dbReference type="InterPro" id="IPR036388">
    <property type="entry name" value="WH-like_DNA-bd_sf"/>
</dbReference>
<dbReference type="CDD" id="cd08417">
    <property type="entry name" value="PBP2_Nitroaromatics_like"/>
    <property type="match status" value="1"/>
</dbReference>
<reference evidence="6 7" key="1">
    <citation type="submission" date="2020-04" db="EMBL/GenBank/DDBJ databases">
        <title>Marinobacter oceani sp. nov., isolated from marine solar saltern.</title>
        <authorList>
            <person name="Chen X.-Y."/>
        </authorList>
    </citation>
    <scope>NUCLEOTIDE SEQUENCE [LARGE SCALE GENOMIC DNA]</scope>
    <source>
        <strain evidence="6 7">W62</strain>
    </source>
</reference>
<keyword evidence="2" id="KW-0805">Transcription regulation</keyword>
<dbReference type="GO" id="GO:0003700">
    <property type="term" value="F:DNA-binding transcription factor activity"/>
    <property type="evidence" value="ECO:0007669"/>
    <property type="project" value="InterPro"/>
</dbReference>
<dbReference type="GO" id="GO:0003677">
    <property type="term" value="F:DNA binding"/>
    <property type="evidence" value="ECO:0007669"/>
    <property type="project" value="UniProtKB-KW"/>
</dbReference>
<evidence type="ECO:0000313" key="6">
    <source>
        <dbReference type="EMBL" id="NMT64368.1"/>
    </source>
</evidence>
<keyword evidence="4" id="KW-0804">Transcription</keyword>
<evidence type="ECO:0000256" key="4">
    <source>
        <dbReference type="ARBA" id="ARBA00023163"/>
    </source>
</evidence>
<name>A0A7Y0RDR6_9GAMM</name>
<accession>A0A7Y0RDR6</accession>
<dbReference type="InterPro" id="IPR036390">
    <property type="entry name" value="WH_DNA-bd_sf"/>
</dbReference>
<evidence type="ECO:0000256" key="3">
    <source>
        <dbReference type="ARBA" id="ARBA00023125"/>
    </source>
</evidence>
<sequence>MTQSAVSQALSRLRLTLKDEVFVRCGNGMRPSNYAVQIYPEIRLALSTIRAVVGSKEFFDPDSSERNFKLAMGDYGEHLLLPELLHVFAGYSGALTVQNQPNTDPAVIARLEQARLDLLFDVRRPVSVSIESCELVTEELVVICREDHPRLGGFLSVEQFLGERHVVLAIGEGSHTLLERIPGMQLIENRRIAASVNQYVAIPRLVEATDAIATLPRRMADYFMEREAIRILPFPFPGAIFDVFMAWHRSFNGDPAHTWLRDSVRDLAKRL</sequence>